<keyword evidence="2" id="KW-0472">Membrane</keyword>
<dbReference type="OrthoDB" id="292813at2"/>
<dbReference type="KEGG" id="bgok:Pr1d_34230"/>
<protein>
    <submittedName>
        <fullName evidence="3">Autotransporter-associated beta strand repeat protein</fullName>
    </submittedName>
</protein>
<evidence type="ECO:0000313" key="4">
    <source>
        <dbReference type="Proteomes" id="UP000323917"/>
    </source>
</evidence>
<keyword evidence="4" id="KW-1185">Reference proteome</keyword>
<evidence type="ECO:0000256" key="2">
    <source>
        <dbReference type="SAM" id="Phobius"/>
    </source>
</evidence>
<reference evidence="3 4" key="1">
    <citation type="submission" date="2019-08" db="EMBL/GenBank/DDBJ databases">
        <title>Deep-cultivation of Planctomycetes and their phenomic and genomic characterization uncovers novel biology.</title>
        <authorList>
            <person name="Wiegand S."/>
            <person name="Jogler M."/>
            <person name="Boedeker C."/>
            <person name="Pinto D."/>
            <person name="Vollmers J."/>
            <person name="Rivas-Marin E."/>
            <person name="Kohn T."/>
            <person name="Peeters S.H."/>
            <person name="Heuer A."/>
            <person name="Rast P."/>
            <person name="Oberbeckmann S."/>
            <person name="Bunk B."/>
            <person name="Jeske O."/>
            <person name="Meyerdierks A."/>
            <person name="Storesund J.E."/>
            <person name="Kallscheuer N."/>
            <person name="Luecker S."/>
            <person name="Lage O.M."/>
            <person name="Pohl T."/>
            <person name="Merkel B.J."/>
            <person name="Hornburger P."/>
            <person name="Mueller R.-W."/>
            <person name="Bruemmer F."/>
            <person name="Labrenz M."/>
            <person name="Spormann A.M."/>
            <person name="Op den Camp H."/>
            <person name="Overmann J."/>
            <person name="Amann R."/>
            <person name="Jetten M.S.M."/>
            <person name="Mascher T."/>
            <person name="Medema M.H."/>
            <person name="Devos D.P."/>
            <person name="Kaster A.-K."/>
            <person name="Ovreas L."/>
            <person name="Rohde M."/>
            <person name="Galperin M.Y."/>
            <person name="Jogler C."/>
        </authorList>
    </citation>
    <scope>NUCLEOTIDE SEQUENCE [LARGE SCALE GENOMIC DNA]</scope>
    <source>
        <strain evidence="3 4">Pr1d</strain>
    </source>
</reference>
<evidence type="ECO:0000313" key="3">
    <source>
        <dbReference type="EMBL" id="QEG36114.1"/>
    </source>
</evidence>
<dbReference type="Proteomes" id="UP000323917">
    <property type="component" value="Chromosome"/>
</dbReference>
<gene>
    <name evidence="3" type="ORF">Pr1d_34230</name>
</gene>
<proteinExistence type="predicted"/>
<keyword evidence="2" id="KW-1133">Transmembrane helix</keyword>
<sequence length="1032" mass="104429">MNAFAQLKIAGVSSLSQQIGKIARRVLWTFIVIGGVHLLLFQSAAPAATWTGASDPLFGSANWSNPFNWELNAGPGTLIGGDNVIFAEALPPGFRSHSTVDSIISIDWISFRGSVGVDPEFVVNAAAGAKITLTTEDGVNLFGSFTDLHEADQTINAPIDLGNSVVKFQTQYTEGQLRITGNVDLKGNELYAIPDRLLDGGDILISGRISGSGSLKVGHLFGNSLGGVLSLTGTNDYSGPTHITDRAVLALTGSGRLPDTDLTIDNFGSLRMTGMTDSIRSLNGTSTASVLLLSNAKLVLGNNGIPGGGSFSGNISGAGSLEKRGFAMLTLRGINSQTGGTIVRDGILAVSGNGQLSGGDVHVQAGGNLRLDGGTISTGNLDVNAGGTFDFQSGTVNLLTGTSQFLAGDVRVGTNGSGTLTLDGAASAAYEFSNLIVNNADDTLTVKNGTTTVNTVDNSVGGTLNFTGGTLNLADASGGLITGAQDETLLGSLTGVGGVTKVGNGTLRLSGVSTYSGPTSVTGGELRVVGSINDTSAVSVVGGGLLTNQGVLTLAVGGSVSLSSGGEIDWDNSEFSVTGNGASVTIENPDSQWTHGTGDFQIGTTAGSPGNPITLDILDGAVLDAEGRILLSDVAGSHSETTVSGFNGVASHLKAGSNLFVGDQSVAVLTVSSGAIVEAVGDIQIGGWDEGDGTVLVTGNSSQLISGGHTMLGDGNGTSGIGDLTIANGGTVQTDQRAMLGSKPGGTGTATVNASGIWNAGSMYVGGTNTEEAGTGMLELKPEGEINVATELKVWGTGTVNFSGGTLDIATLDVSAAGSTFNMTGGRLEVETVEGDLTVVGGTLAPGESPGLTTITGDFNPQTAATLEIEIGGTMAETEYDVLDVTGTAMLDGILNLSFVDLGSGTFAPTAGDTFEILTAASVLGEFDTVTVPALPGNLVWFVNYAATSVELVSTFAGDFDLDGDVDGRDFLVWQRGGSLIPLSQDDLTAWQTNYGAIAPPLAVSAAVPEPTSLLLVIGATLCCVYRRCITR</sequence>
<evidence type="ECO:0000256" key="1">
    <source>
        <dbReference type="ARBA" id="ARBA00022729"/>
    </source>
</evidence>
<dbReference type="Pfam" id="PF12951">
    <property type="entry name" value="PATR"/>
    <property type="match status" value="3"/>
</dbReference>
<dbReference type="AlphaFoldDB" id="A0A5B9QAK1"/>
<keyword evidence="1" id="KW-0732">Signal</keyword>
<accession>A0A5B9QAK1</accession>
<dbReference type="InterPro" id="IPR011050">
    <property type="entry name" value="Pectin_lyase_fold/virulence"/>
</dbReference>
<feature type="transmembrane region" description="Helical" evidence="2">
    <location>
        <begin position="26"/>
        <end position="45"/>
    </location>
</feature>
<dbReference type="InterPro" id="IPR013425">
    <property type="entry name" value="Autotrns_rpt"/>
</dbReference>
<dbReference type="SUPFAM" id="SSF51126">
    <property type="entry name" value="Pectin lyase-like"/>
    <property type="match status" value="1"/>
</dbReference>
<dbReference type="NCBIfam" id="TIGR02601">
    <property type="entry name" value="autotrns_rpt"/>
    <property type="match status" value="1"/>
</dbReference>
<dbReference type="EMBL" id="CP042913">
    <property type="protein sequence ID" value="QEG36114.1"/>
    <property type="molecule type" value="Genomic_DNA"/>
</dbReference>
<name>A0A5B9QAK1_9BACT</name>
<dbReference type="Gene3D" id="2.160.20.20">
    <property type="match status" value="1"/>
</dbReference>
<dbReference type="InterPro" id="IPR012332">
    <property type="entry name" value="Autotransporter_pectin_lyase_C"/>
</dbReference>
<organism evidence="3 4">
    <name type="scientific">Bythopirellula goksoeyrii</name>
    <dbReference type="NCBI Taxonomy" id="1400387"/>
    <lineage>
        <taxon>Bacteria</taxon>
        <taxon>Pseudomonadati</taxon>
        <taxon>Planctomycetota</taxon>
        <taxon>Planctomycetia</taxon>
        <taxon>Pirellulales</taxon>
        <taxon>Lacipirellulaceae</taxon>
        <taxon>Bythopirellula</taxon>
    </lineage>
</organism>
<keyword evidence="2" id="KW-0812">Transmembrane</keyword>
<dbReference type="RefSeq" id="WP_148074518.1">
    <property type="nucleotide sequence ID" value="NZ_CP042913.1"/>
</dbReference>